<dbReference type="SMART" id="SM00028">
    <property type="entry name" value="TPR"/>
    <property type="match status" value="7"/>
</dbReference>
<dbReference type="OrthoDB" id="1934845at2759"/>
<gene>
    <name evidence="3" type="ORF">AMTR_s00165p00033420</name>
</gene>
<dbReference type="PANTHER" id="PTHR46050">
    <property type="entry name" value="TPR REPEAT-CONTAINING THIOREDOXIN"/>
    <property type="match status" value="1"/>
</dbReference>
<dbReference type="InterPro" id="IPR036249">
    <property type="entry name" value="Thioredoxin-like_sf"/>
</dbReference>
<dbReference type="SUPFAM" id="SSF52833">
    <property type="entry name" value="Thioredoxin-like"/>
    <property type="match status" value="1"/>
</dbReference>
<keyword evidence="4" id="KW-1185">Reference proteome</keyword>
<dbReference type="AlphaFoldDB" id="W1PVY8"/>
<feature type="domain" description="Thioredoxin" evidence="2">
    <location>
        <begin position="578"/>
        <end position="663"/>
    </location>
</feature>
<dbReference type="Gramene" id="ERN11999">
    <property type="protein sequence ID" value="ERN11999"/>
    <property type="gene ID" value="AMTR_s00165p00033420"/>
</dbReference>
<dbReference type="InterPro" id="IPR011990">
    <property type="entry name" value="TPR-like_helical_dom_sf"/>
</dbReference>
<dbReference type="CDD" id="cd02947">
    <property type="entry name" value="TRX_family"/>
    <property type="match status" value="1"/>
</dbReference>
<feature type="compositionally biased region" description="Low complexity" evidence="1">
    <location>
        <begin position="83"/>
        <end position="97"/>
    </location>
</feature>
<dbReference type="InterPro" id="IPR013766">
    <property type="entry name" value="Thioredoxin_domain"/>
</dbReference>
<organism evidence="3 4">
    <name type="scientific">Amborella trichopoda</name>
    <dbReference type="NCBI Taxonomy" id="13333"/>
    <lineage>
        <taxon>Eukaryota</taxon>
        <taxon>Viridiplantae</taxon>
        <taxon>Streptophyta</taxon>
        <taxon>Embryophyta</taxon>
        <taxon>Tracheophyta</taxon>
        <taxon>Spermatophyta</taxon>
        <taxon>Magnoliopsida</taxon>
        <taxon>Amborellales</taxon>
        <taxon>Amborellaceae</taxon>
        <taxon>Amborella</taxon>
    </lineage>
</organism>
<dbReference type="PANTHER" id="PTHR46050:SF11">
    <property type="entry name" value="THIOREDOXIN DOMAIN-CONTAINING PROTEIN"/>
    <property type="match status" value="1"/>
</dbReference>
<proteinExistence type="predicted"/>
<reference evidence="4" key="1">
    <citation type="journal article" date="2013" name="Science">
        <title>The Amborella genome and the evolution of flowering plants.</title>
        <authorList>
            <consortium name="Amborella Genome Project"/>
        </authorList>
    </citation>
    <scope>NUCLEOTIDE SEQUENCE [LARGE SCALE GENOMIC DNA]</scope>
</reference>
<dbReference type="GO" id="GO:0006950">
    <property type="term" value="P:response to stress"/>
    <property type="evidence" value="ECO:0007669"/>
    <property type="project" value="UniProtKB-ARBA"/>
</dbReference>
<dbReference type="Pfam" id="PF13414">
    <property type="entry name" value="TPR_11"/>
    <property type="match status" value="1"/>
</dbReference>
<feature type="region of interest" description="Disordered" evidence="1">
    <location>
        <begin position="60"/>
        <end position="102"/>
    </location>
</feature>
<dbReference type="Pfam" id="PF00085">
    <property type="entry name" value="Thioredoxin"/>
    <property type="match status" value="1"/>
</dbReference>
<feature type="compositionally biased region" description="Basic and acidic residues" evidence="1">
    <location>
        <begin position="71"/>
        <end position="81"/>
    </location>
</feature>
<dbReference type="eggNOG" id="KOG0907">
    <property type="taxonomic scope" value="Eukaryota"/>
</dbReference>
<sequence>MAELCSNDLRSERLSGFYSYSRSFRATSCKNLNYRNGDERLLPSKRVMFENVGSLNAKKTSVSEKQFGNGDNRKMEKKKSGLPDSRPVSRSSSCSSDSKQHKNMYLGSPIGNLYIAGTVNRDIRNFPSKPKVYRNEIVPNDETNQLACKDSNRSLSNHHVLGFGKRNYGHGNIINGMGNMEASRARSSSSSANTKKGEYVCLGSGGTLSSLNAEELKNAGNDAYRKGCFAEAIAFYDTVIDLCPMNAPCHSNKAAALAGLGRISEAVKECQKAIKFDPSYLRAHYRLGTLYTRLGKVEDARWHFKLSGMQSDSDMSKLLALETHLINIRKAQGVQDWNRVLIYSSLAIEAGADSSSQLLAFKAEALLKLNKAKEALDGLVAAKNIDNDRLTQFYRDACLLIVETQIYMALGRFEDGIRSAEQAFSLDCKPESLMWLRKAQAVTGARRSGNEFFKEGKYLEACISYEKGLVHAPTNSILLSNRAACMLKLGQWEKAIKDCDSALINQPSYTKALLRRAHCHARLEHWEEALRDYEILSKEMPQDLGIARSLSEIQFELKKSQEREAHKMQCVREVMNICNNAQFVIAIKSAGLMLLQFFRKSDERCRQLSSLVNELCHRYPSWSFLKVDVEENPDLAKSERVKFVPVFRIYKNGLKLREILSPNQQILEFALNHHSR</sequence>
<evidence type="ECO:0000256" key="1">
    <source>
        <dbReference type="SAM" id="MobiDB-lite"/>
    </source>
</evidence>
<accession>W1PVY8</accession>
<dbReference type="Proteomes" id="UP000017836">
    <property type="component" value="Unassembled WGS sequence"/>
</dbReference>
<name>W1PVY8_AMBTC</name>
<dbReference type="eggNOG" id="KOG1124">
    <property type="taxonomic scope" value="Eukaryota"/>
</dbReference>
<dbReference type="Gene3D" id="3.40.30.10">
    <property type="entry name" value="Glutaredoxin"/>
    <property type="match status" value="1"/>
</dbReference>
<dbReference type="STRING" id="13333.W1PVY8"/>
<evidence type="ECO:0000313" key="4">
    <source>
        <dbReference type="Proteomes" id="UP000017836"/>
    </source>
</evidence>
<dbReference type="SUPFAM" id="SSF48452">
    <property type="entry name" value="TPR-like"/>
    <property type="match status" value="2"/>
</dbReference>
<dbReference type="GO" id="GO:0005737">
    <property type="term" value="C:cytoplasm"/>
    <property type="evidence" value="ECO:0000318"/>
    <property type="project" value="GO_Central"/>
</dbReference>
<dbReference type="EMBL" id="KI392640">
    <property type="protein sequence ID" value="ERN11999.1"/>
    <property type="molecule type" value="Genomic_DNA"/>
</dbReference>
<evidence type="ECO:0000259" key="2">
    <source>
        <dbReference type="Pfam" id="PF00085"/>
    </source>
</evidence>
<dbReference type="Gene3D" id="1.25.40.10">
    <property type="entry name" value="Tetratricopeptide repeat domain"/>
    <property type="match status" value="1"/>
</dbReference>
<dbReference type="InterPro" id="IPR019734">
    <property type="entry name" value="TPR_rpt"/>
</dbReference>
<dbReference type="InterPro" id="IPR044534">
    <property type="entry name" value="TTL1-4"/>
</dbReference>
<evidence type="ECO:0000313" key="3">
    <source>
        <dbReference type="EMBL" id="ERN11999.1"/>
    </source>
</evidence>
<dbReference type="HOGENOM" id="CLU_015299_0_1_1"/>
<protein>
    <recommendedName>
        <fullName evidence="2">Thioredoxin domain-containing protein</fullName>
    </recommendedName>
</protein>